<feature type="transmembrane region" description="Helical" evidence="2">
    <location>
        <begin position="47"/>
        <end position="71"/>
    </location>
</feature>
<protein>
    <submittedName>
        <fullName evidence="4">Transmembrane protein</fullName>
    </submittedName>
</protein>
<dbReference type="WBParaSite" id="scf7180000424533.g13386">
    <property type="protein sequence ID" value="scf7180000424533.g13386"/>
    <property type="gene ID" value="scf7180000424533.g13386"/>
</dbReference>
<organism evidence="3 4">
    <name type="scientific">Meloidogyne floridensis</name>
    <dbReference type="NCBI Taxonomy" id="298350"/>
    <lineage>
        <taxon>Eukaryota</taxon>
        <taxon>Metazoa</taxon>
        <taxon>Ecdysozoa</taxon>
        <taxon>Nematoda</taxon>
        <taxon>Chromadorea</taxon>
        <taxon>Rhabditida</taxon>
        <taxon>Tylenchina</taxon>
        <taxon>Tylenchomorpha</taxon>
        <taxon>Tylenchoidea</taxon>
        <taxon>Meloidogynidae</taxon>
        <taxon>Meloidogyninae</taxon>
        <taxon>Meloidogyne</taxon>
    </lineage>
</organism>
<accession>A0A915PC82</accession>
<proteinExistence type="predicted"/>
<name>A0A915PC82_9BILA</name>
<evidence type="ECO:0000256" key="2">
    <source>
        <dbReference type="SAM" id="Phobius"/>
    </source>
</evidence>
<evidence type="ECO:0000313" key="4">
    <source>
        <dbReference type="WBParaSite" id="scf7180000424533.g13386"/>
    </source>
</evidence>
<dbReference type="AlphaFoldDB" id="A0A915PC82"/>
<keyword evidence="2" id="KW-0472">Membrane</keyword>
<keyword evidence="3" id="KW-1185">Reference proteome</keyword>
<keyword evidence="2" id="KW-1133">Transmembrane helix</keyword>
<evidence type="ECO:0000313" key="3">
    <source>
        <dbReference type="Proteomes" id="UP000887560"/>
    </source>
</evidence>
<sequence>MSSTPLNEDNLLQQTTEESPTSSICSQHIFAFECQNSSCCASYHQRFLMLLFSIFIFIVALIVFIFMIISVQWRPLSLRQRREKRISEVELKSFEETKYLRRMSELNPNIRRETGE</sequence>
<keyword evidence="2" id="KW-0812">Transmembrane</keyword>
<dbReference type="Proteomes" id="UP000887560">
    <property type="component" value="Unplaced"/>
</dbReference>
<feature type="region of interest" description="Disordered" evidence="1">
    <location>
        <begin position="1"/>
        <end position="21"/>
    </location>
</feature>
<evidence type="ECO:0000256" key="1">
    <source>
        <dbReference type="SAM" id="MobiDB-lite"/>
    </source>
</evidence>
<reference evidence="4" key="1">
    <citation type="submission" date="2022-11" db="UniProtKB">
        <authorList>
            <consortium name="WormBaseParasite"/>
        </authorList>
    </citation>
    <scope>IDENTIFICATION</scope>
</reference>